<comment type="caution">
    <text evidence="14">The sequence shown here is derived from an EMBL/GenBank/DDBJ whole genome shotgun (WGS) entry which is preliminary data.</text>
</comment>
<comment type="similarity">
    <text evidence="2">Belongs to the DEAD box helicase family. DDX5/DBP2 subfamily.</text>
</comment>
<organism evidence="14 15">
    <name type="scientific">Symbiodinium microadriaticum</name>
    <name type="common">Dinoflagellate</name>
    <name type="synonym">Zooxanthella microadriatica</name>
    <dbReference type="NCBI Taxonomy" id="2951"/>
    <lineage>
        <taxon>Eukaryota</taxon>
        <taxon>Sar</taxon>
        <taxon>Alveolata</taxon>
        <taxon>Dinophyceae</taxon>
        <taxon>Suessiales</taxon>
        <taxon>Symbiodiniaceae</taxon>
        <taxon>Symbiodinium</taxon>
    </lineage>
</organism>
<keyword evidence="11" id="KW-0175">Coiled coil</keyword>
<dbReference type="CDD" id="cd00268">
    <property type="entry name" value="DEADc"/>
    <property type="match status" value="1"/>
</dbReference>
<proteinExistence type="inferred from homology"/>
<evidence type="ECO:0000256" key="12">
    <source>
        <dbReference type="SAM" id="MobiDB-lite"/>
    </source>
</evidence>
<dbReference type="Proteomes" id="UP000186817">
    <property type="component" value="Unassembled WGS sequence"/>
</dbReference>
<dbReference type="PROSITE" id="PS00039">
    <property type="entry name" value="DEAD_ATP_HELICASE"/>
    <property type="match status" value="1"/>
</dbReference>
<dbReference type="InterPro" id="IPR000629">
    <property type="entry name" value="RNA-helicase_DEAD-box_CS"/>
</dbReference>
<keyword evidence="9" id="KW-0539">Nucleus</keyword>
<dbReference type="InterPro" id="IPR011545">
    <property type="entry name" value="DEAD/DEAH_box_helicase_dom"/>
</dbReference>
<dbReference type="GO" id="GO:0003676">
    <property type="term" value="F:nucleic acid binding"/>
    <property type="evidence" value="ECO:0007669"/>
    <property type="project" value="InterPro"/>
</dbReference>
<comment type="subcellular location">
    <subcellularLocation>
        <location evidence="1">Nucleus</location>
        <location evidence="1">Nucleolus</location>
    </subcellularLocation>
</comment>
<dbReference type="SUPFAM" id="SSF52540">
    <property type="entry name" value="P-loop containing nucleoside triphosphate hydrolases"/>
    <property type="match status" value="1"/>
</dbReference>
<dbReference type="GO" id="GO:0016787">
    <property type="term" value="F:hydrolase activity"/>
    <property type="evidence" value="ECO:0007669"/>
    <property type="project" value="UniProtKB-KW"/>
</dbReference>
<dbReference type="InterPro" id="IPR044742">
    <property type="entry name" value="DEAD/DEAH_RhlB"/>
</dbReference>
<keyword evidence="7 14" id="KW-0347">Helicase</keyword>
<feature type="domain" description="Helicase ATP-binding" evidence="13">
    <location>
        <begin position="210"/>
        <end position="381"/>
    </location>
</feature>
<sequence length="824" mass="90811">MAFGLEALARRHRPWRFWGPVEGSKLSKAKRCLLNCMAATFLPPDNVQKGGNNGFAMQYGMYNNTDEVYGQAPPYLNNNGFNAANNFADNNYAYQDAVKAYNNGGCNMPGFPQNGFGGGFQNEAQMGYNGFGWRQEYSQGTGPEYEAQELWTAEADEEFAQVHVFGPQGEQVPGAVTTFQQAQGMFPDILVHKLIEAGFTAPTPIQAHTWAIGVAGRDLIGIAKTGSGKTLAFLMPGFLKITQTRSRLPQLCVLAPTRELACQIESEADRFGRAAGIRTACCYGGAPRGQQLGALRRGAQVIVACPGRLNDFLSSGAVNLSNVSYLVLDEADRMLDMGFEPQIRQVIQQVPEDRQTLLFTATWPREVRSLASEFLKRPFHVQTGAVHEMTVNKDIEQRVVFCSDEEDKAQQLLQILSSLGRGDRCLIFCEMKLHTRGITFVSPVPLTPVQAQGFRLQARSPSPQRAVPGLQSVSPYAFRSDAHGLPAWKMDAVDPVASPRPQARSAMPADRPMACSTWANNFSPRRVHKMDRVAEEECESVMSVSVPTDGAPSSVNGHGPSWSVVDRSGRAPAAASVTEATSTQNEEPPPKSGGTSDAMQLEALLAEITSLRQQNAALREEQKRLAEGLPENEQGEGGADMQTRNKKLEQDARDMLQQFEEFEKEKAEELRECQDEIAGLNAKLAEQELAMKRFKVDVERERAHLLQSMADETGELQGRIDKLDRDKDACQIELAKALARIDILSAQGRGYPDGLSEDPSLSQLRSVQSEREALKDEVTNKDGQIILLRSQLEIADRKLRLSDMENAMLKSELELRKRSASSHV</sequence>
<dbReference type="SMART" id="SM00487">
    <property type="entry name" value="DEXDc"/>
    <property type="match status" value="1"/>
</dbReference>
<evidence type="ECO:0000256" key="9">
    <source>
        <dbReference type="ARBA" id="ARBA00023242"/>
    </source>
</evidence>
<evidence type="ECO:0000256" key="2">
    <source>
        <dbReference type="ARBA" id="ARBA00009334"/>
    </source>
</evidence>
<dbReference type="InterPro" id="IPR027417">
    <property type="entry name" value="P-loop_NTPase"/>
</dbReference>
<dbReference type="PROSITE" id="PS51192">
    <property type="entry name" value="HELICASE_ATP_BIND_1"/>
    <property type="match status" value="1"/>
</dbReference>
<feature type="region of interest" description="Disordered" evidence="12">
    <location>
        <begin position="544"/>
        <end position="596"/>
    </location>
</feature>
<keyword evidence="4" id="KW-0698">rRNA processing</keyword>
<evidence type="ECO:0000256" key="5">
    <source>
        <dbReference type="ARBA" id="ARBA00022741"/>
    </source>
</evidence>
<evidence type="ECO:0000313" key="15">
    <source>
        <dbReference type="Proteomes" id="UP000186817"/>
    </source>
</evidence>
<keyword evidence="6" id="KW-0378">Hydrolase</keyword>
<evidence type="ECO:0000256" key="7">
    <source>
        <dbReference type="ARBA" id="ARBA00022806"/>
    </source>
</evidence>
<dbReference type="InterPro" id="IPR014001">
    <property type="entry name" value="Helicase_ATP-bd"/>
</dbReference>
<evidence type="ECO:0000256" key="1">
    <source>
        <dbReference type="ARBA" id="ARBA00004604"/>
    </source>
</evidence>
<evidence type="ECO:0000256" key="8">
    <source>
        <dbReference type="ARBA" id="ARBA00022840"/>
    </source>
</evidence>
<keyword evidence="5" id="KW-0547">Nucleotide-binding</keyword>
<dbReference type="Pfam" id="PF00270">
    <property type="entry name" value="DEAD"/>
    <property type="match status" value="1"/>
</dbReference>
<name>A0A1Q9E0T1_SYMMI</name>
<evidence type="ECO:0000259" key="13">
    <source>
        <dbReference type="PROSITE" id="PS51192"/>
    </source>
</evidence>
<gene>
    <name evidence="14" type="primary">RH14</name>
    <name evidence="14" type="ORF">AK812_SmicGene16310</name>
</gene>
<dbReference type="Gene3D" id="3.40.50.300">
    <property type="entry name" value="P-loop containing nucleotide triphosphate hydrolases"/>
    <property type="match status" value="2"/>
</dbReference>
<dbReference type="OrthoDB" id="196131at2759"/>
<dbReference type="AlphaFoldDB" id="A0A1Q9E0T1"/>
<comment type="function">
    <text evidence="10">ATP-dependent RNA helicase required for 60S ribosomal subunit synthesis. Involved in efficient pre-rRNA processing, predominantly at site A3, which is necessary for the normal formation of 25S and 5.8S rRNAs.</text>
</comment>
<dbReference type="EMBL" id="LSRX01000308">
    <property type="protein sequence ID" value="OLQ00999.1"/>
    <property type="molecule type" value="Genomic_DNA"/>
</dbReference>
<evidence type="ECO:0000256" key="6">
    <source>
        <dbReference type="ARBA" id="ARBA00022801"/>
    </source>
</evidence>
<keyword evidence="3" id="KW-0690">Ribosome biogenesis</keyword>
<keyword evidence="8" id="KW-0067">ATP-binding</keyword>
<reference evidence="14 15" key="1">
    <citation type="submission" date="2016-02" db="EMBL/GenBank/DDBJ databases">
        <title>Genome analysis of coral dinoflagellate symbionts highlights evolutionary adaptations to a symbiotic lifestyle.</title>
        <authorList>
            <person name="Aranda M."/>
            <person name="Li Y."/>
            <person name="Liew Y.J."/>
            <person name="Baumgarten S."/>
            <person name="Simakov O."/>
            <person name="Wilson M."/>
            <person name="Piel J."/>
            <person name="Ashoor H."/>
            <person name="Bougouffa S."/>
            <person name="Bajic V.B."/>
            <person name="Ryu T."/>
            <person name="Ravasi T."/>
            <person name="Bayer T."/>
            <person name="Micklem G."/>
            <person name="Kim H."/>
            <person name="Bhak J."/>
            <person name="Lajeunesse T.C."/>
            <person name="Voolstra C.R."/>
        </authorList>
    </citation>
    <scope>NUCLEOTIDE SEQUENCE [LARGE SCALE GENOMIC DNA]</scope>
    <source>
        <strain evidence="14 15">CCMP2467</strain>
    </source>
</reference>
<evidence type="ECO:0000256" key="11">
    <source>
        <dbReference type="SAM" id="Coils"/>
    </source>
</evidence>
<dbReference type="PANTHER" id="PTHR47958">
    <property type="entry name" value="ATP-DEPENDENT RNA HELICASE DBP3"/>
    <property type="match status" value="1"/>
</dbReference>
<evidence type="ECO:0000256" key="4">
    <source>
        <dbReference type="ARBA" id="ARBA00022552"/>
    </source>
</evidence>
<dbReference type="GO" id="GO:0005524">
    <property type="term" value="F:ATP binding"/>
    <property type="evidence" value="ECO:0007669"/>
    <property type="project" value="InterPro"/>
</dbReference>
<evidence type="ECO:0000256" key="3">
    <source>
        <dbReference type="ARBA" id="ARBA00022517"/>
    </source>
</evidence>
<dbReference type="GO" id="GO:0004386">
    <property type="term" value="F:helicase activity"/>
    <property type="evidence" value="ECO:0007669"/>
    <property type="project" value="UniProtKB-KW"/>
</dbReference>
<protein>
    <submittedName>
        <fullName evidence="14">DEAD-box ATP-dependent RNA helicase 14</fullName>
    </submittedName>
</protein>
<evidence type="ECO:0000313" key="14">
    <source>
        <dbReference type="EMBL" id="OLQ00999.1"/>
    </source>
</evidence>
<evidence type="ECO:0000256" key="10">
    <source>
        <dbReference type="ARBA" id="ARBA00037449"/>
    </source>
</evidence>
<feature type="coiled-coil region" evidence="11">
    <location>
        <begin position="601"/>
        <end position="740"/>
    </location>
</feature>
<accession>A0A1Q9E0T1</accession>
<keyword evidence="15" id="KW-1185">Reference proteome</keyword>